<gene>
    <name evidence="3" type="ORF">HINF_LOCUS50783</name>
    <name evidence="2" type="ORF">HINF_LOCUS6351</name>
</gene>
<dbReference type="EMBL" id="CATOUU010000166">
    <property type="protein sequence ID" value="CAI9918706.1"/>
    <property type="molecule type" value="Genomic_DNA"/>
</dbReference>
<dbReference type="EMBL" id="CAXDID020000245">
    <property type="protein sequence ID" value="CAL6063252.1"/>
    <property type="molecule type" value="Genomic_DNA"/>
</dbReference>
<protein>
    <submittedName>
        <fullName evidence="3">Hypothetical_protein</fullName>
    </submittedName>
</protein>
<reference evidence="3 4" key="2">
    <citation type="submission" date="2024-07" db="EMBL/GenBank/DDBJ databases">
        <authorList>
            <person name="Akdeniz Z."/>
        </authorList>
    </citation>
    <scope>NUCLEOTIDE SEQUENCE [LARGE SCALE GENOMIC DNA]</scope>
</reference>
<name>A0AA86NGP1_9EUKA</name>
<keyword evidence="4" id="KW-1185">Reference proteome</keyword>
<evidence type="ECO:0000313" key="2">
    <source>
        <dbReference type="EMBL" id="CAI9918706.1"/>
    </source>
</evidence>
<organism evidence="2">
    <name type="scientific">Hexamita inflata</name>
    <dbReference type="NCBI Taxonomy" id="28002"/>
    <lineage>
        <taxon>Eukaryota</taxon>
        <taxon>Metamonada</taxon>
        <taxon>Diplomonadida</taxon>
        <taxon>Hexamitidae</taxon>
        <taxon>Hexamitinae</taxon>
        <taxon>Hexamita</taxon>
    </lineage>
</organism>
<dbReference type="Proteomes" id="UP001642409">
    <property type="component" value="Unassembled WGS sequence"/>
</dbReference>
<keyword evidence="1" id="KW-0812">Transmembrane</keyword>
<keyword evidence="1" id="KW-0472">Membrane</keyword>
<dbReference type="AlphaFoldDB" id="A0AA86NGP1"/>
<sequence>MVLDEKAAKPHFSSGKHVFDMTRCQVEEQLAEQFQPEIRQKQIIILKAEFNNKKFKINKIYIQSIIFSRFIVLLCNFIIEYVLEHLVRYQALQKIFLKLKQCTVLNLKIKIGVLFWLKKICMSLTEIETF</sequence>
<keyword evidence="1" id="KW-1133">Transmembrane helix</keyword>
<evidence type="ECO:0000256" key="1">
    <source>
        <dbReference type="SAM" id="Phobius"/>
    </source>
</evidence>
<evidence type="ECO:0000313" key="3">
    <source>
        <dbReference type="EMBL" id="CAL6063252.1"/>
    </source>
</evidence>
<feature type="transmembrane region" description="Helical" evidence="1">
    <location>
        <begin position="60"/>
        <end position="79"/>
    </location>
</feature>
<reference evidence="2" key="1">
    <citation type="submission" date="2023-06" db="EMBL/GenBank/DDBJ databases">
        <authorList>
            <person name="Kurt Z."/>
        </authorList>
    </citation>
    <scope>NUCLEOTIDE SEQUENCE</scope>
</reference>
<accession>A0AA86NGP1</accession>
<proteinExistence type="predicted"/>
<comment type="caution">
    <text evidence="2">The sequence shown here is derived from an EMBL/GenBank/DDBJ whole genome shotgun (WGS) entry which is preliminary data.</text>
</comment>
<evidence type="ECO:0000313" key="4">
    <source>
        <dbReference type="Proteomes" id="UP001642409"/>
    </source>
</evidence>